<reference evidence="2 3" key="1">
    <citation type="submission" date="2020-08" db="EMBL/GenBank/DDBJ databases">
        <title>Pseudomonas sp. nov.</title>
        <authorList>
            <person name="Gieschler S."/>
            <person name="Fiedler G."/>
            <person name="Brinks E."/>
            <person name="Boehnlein C."/>
            <person name="Franz C.M.A.P."/>
            <person name="Kabisch J."/>
        </authorList>
    </citation>
    <scope>NUCLEOTIDE SEQUENCE [LARGE SCALE GENOMIC DNA]</scope>
    <source>
        <strain evidence="2 3">MBT-1</strain>
    </source>
</reference>
<comment type="caution">
    <text evidence="2">The sequence shown here is derived from an EMBL/GenBank/DDBJ whole genome shotgun (WGS) entry which is preliminary data.</text>
</comment>
<sequence length="117" mass="13556">MLYRLTADGLLLVHLLFILFVLFGALPAFKWRPVIWWHLPAVLWGTLVEVCHWNCPLTRWENLMRRSAGQAGYEESFIEHYLWPLIYPSGLTPTIQLGLGGLVVLINGLIYLRLARR</sequence>
<keyword evidence="1" id="KW-1133">Transmembrane helix</keyword>
<keyword evidence="3" id="KW-1185">Reference proteome</keyword>
<dbReference type="Pfam" id="PF10861">
    <property type="entry name" value="DUF2784"/>
    <property type="match status" value="1"/>
</dbReference>
<evidence type="ECO:0000313" key="2">
    <source>
        <dbReference type="EMBL" id="MBC2690123.1"/>
    </source>
</evidence>
<protein>
    <submittedName>
        <fullName evidence="2">DUF2784 domain-containing protein</fullName>
    </submittedName>
</protein>
<evidence type="ECO:0000313" key="3">
    <source>
        <dbReference type="Proteomes" id="UP000526003"/>
    </source>
</evidence>
<dbReference type="InterPro" id="IPR021218">
    <property type="entry name" value="DUF2784"/>
</dbReference>
<feature type="transmembrane region" description="Helical" evidence="1">
    <location>
        <begin position="95"/>
        <end position="114"/>
    </location>
</feature>
<dbReference type="EMBL" id="JACMYG010000008">
    <property type="protein sequence ID" value="MBC2690123.1"/>
    <property type="molecule type" value="Genomic_DNA"/>
</dbReference>
<accession>A0A7X1GEJ4</accession>
<keyword evidence="1" id="KW-0812">Transmembrane</keyword>
<organism evidence="2 3">
    <name type="scientific">Pseudomonas kielensis</name>
    <dbReference type="NCBI Taxonomy" id="2762577"/>
    <lineage>
        <taxon>Bacteria</taxon>
        <taxon>Pseudomonadati</taxon>
        <taxon>Pseudomonadota</taxon>
        <taxon>Gammaproteobacteria</taxon>
        <taxon>Pseudomonadales</taxon>
        <taxon>Pseudomonadaceae</taxon>
        <taxon>Pseudomonas</taxon>
    </lineage>
</organism>
<name>A0A7X1GEJ4_9PSED</name>
<keyword evidence="1" id="KW-0472">Membrane</keyword>
<evidence type="ECO:0000256" key="1">
    <source>
        <dbReference type="SAM" id="Phobius"/>
    </source>
</evidence>
<dbReference type="RefSeq" id="WP_185818288.1">
    <property type="nucleotide sequence ID" value="NZ_JACMYG010000008.1"/>
</dbReference>
<feature type="transmembrane region" description="Helical" evidence="1">
    <location>
        <begin position="9"/>
        <end position="29"/>
    </location>
</feature>
<proteinExistence type="predicted"/>
<gene>
    <name evidence="2" type="ORF">H7995_09960</name>
</gene>
<dbReference type="AlphaFoldDB" id="A0A7X1GEJ4"/>
<dbReference type="Proteomes" id="UP000526003">
    <property type="component" value="Unassembled WGS sequence"/>
</dbReference>